<dbReference type="InterPro" id="IPR050245">
    <property type="entry name" value="PrsA_foldase"/>
</dbReference>
<dbReference type="SUPFAM" id="SSF109998">
    <property type="entry name" value="Triger factor/SurA peptide-binding domain-like"/>
    <property type="match status" value="1"/>
</dbReference>
<comment type="similarity">
    <text evidence="2">Belongs to the PpiC/parvulin rotamase family.</text>
</comment>
<evidence type="ECO:0000256" key="1">
    <source>
        <dbReference type="ARBA" id="ARBA00000971"/>
    </source>
</evidence>
<name>A0A7Z7MVD6_9PROT</name>
<evidence type="ECO:0000256" key="8">
    <source>
        <dbReference type="SAM" id="MobiDB-lite"/>
    </source>
</evidence>
<keyword evidence="9" id="KW-0732">Signal</keyword>
<dbReference type="InterPro" id="IPR023058">
    <property type="entry name" value="PPIase_PpiC_CS"/>
</dbReference>
<proteinExistence type="inferred from homology"/>
<reference evidence="11" key="1">
    <citation type="submission" date="2017-03" db="EMBL/GenBank/DDBJ databases">
        <authorList>
            <consortium name="AG Boll"/>
        </authorList>
    </citation>
    <scope>NUCLEOTIDE SEQUENCE [LARGE SCALE GENOMIC DNA]</scope>
    <source>
        <strain evidence="11">Chol</strain>
    </source>
</reference>
<protein>
    <recommendedName>
        <fullName evidence="3">peptidylprolyl isomerase</fullName>
        <ecNumber evidence="3">5.2.1.8</ecNumber>
    </recommendedName>
</protein>
<feature type="coiled-coil region" evidence="7">
    <location>
        <begin position="261"/>
        <end position="288"/>
    </location>
</feature>
<dbReference type="GO" id="GO:0003755">
    <property type="term" value="F:peptidyl-prolyl cis-trans isomerase activity"/>
    <property type="evidence" value="ECO:0007669"/>
    <property type="project" value="UniProtKB-KW"/>
</dbReference>
<sequence length="322" mass="35019">MRTPSRLLLSLLAATFVLTACNDQKSSTPAKQEAAQSETSPKLKEGVAAMVNGEPILESRVALLLEHFGSQNPEQAGNPETRKMVIEQLTMQTLIAQEALKKGLDKKPEIADQLELTRQTTLSNAFVQDLIASHPITDEALAAEYDRLKSQFAGNEYKARHILVDSEERAREIIAKLKKNPQSFAALAKANSKDPGSKEHGGDLGWFDPRAMVPEFGAALDKLEKGQITQEPVKTQFGYHIIALDDARQKDVAPLDQIKPMLKQQMQQQAMRKQLDELKAKAKIVIAEPPAPAAPAAATEPQEGTAENTDAAKESAAAGGKK</sequence>
<keyword evidence="5 6" id="KW-0413">Isomerase</keyword>
<dbReference type="SUPFAM" id="SSF54534">
    <property type="entry name" value="FKBP-like"/>
    <property type="match status" value="1"/>
</dbReference>
<feature type="compositionally biased region" description="Polar residues" evidence="8">
    <location>
        <begin position="23"/>
        <end position="40"/>
    </location>
</feature>
<dbReference type="AlphaFoldDB" id="A0A7Z7MVD6"/>
<dbReference type="PROSITE" id="PS01096">
    <property type="entry name" value="PPIC_PPIASE_1"/>
    <property type="match status" value="1"/>
</dbReference>
<dbReference type="PANTHER" id="PTHR47245">
    <property type="entry name" value="PEPTIDYLPROLYL ISOMERASE"/>
    <property type="match status" value="1"/>
</dbReference>
<evidence type="ECO:0000256" key="9">
    <source>
        <dbReference type="SAM" id="SignalP"/>
    </source>
</evidence>
<feature type="chain" id="PRO_5031056647" description="peptidylprolyl isomerase" evidence="9">
    <location>
        <begin position="20"/>
        <end position="322"/>
    </location>
</feature>
<organism evidence="11 12">
    <name type="scientific">Sterolibacterium denitrificans</name>
    <dbReference type="NCBI Taxonomy" id="157592"/>
    <lineage>
        <taxon>Bacteria</taxon>
        <taxon>Pseudomonadati</taxon>
        <taxon>Pseudomonadota</taxon>
        <taxon>Betaproteobacteria</taxon>
        <taxon>Nitrosomonadales</taxon>
        <taxon>Sterolibacteriaceae</taxon>
        <taxon>Sterolibacterium</taxon>
    </lineage>
</organism>
<keyword evidence="4 6" id="KW-0697">Rotamase</keyword>
<dbReference type="PROSITE" id="PS51257">
    <property type="entry name" value="PROKAR_LIPOPROTEIN"/>
    <property type="match status" value="1"/>
</dbReference>
<dbReference type="InterPro" id="IPR000297">
    <property type="entry name" value="PPIase_PpiC"/>
</dbReference>
<accession>A0A7Z7MVD6</accession>
<dbReference type="RefSeq" id="WP_154716840.1">
    <property type="nucleotide sequence ID" value="NZ_LT837803.1"/>
</dbReference>
<evidence type="ECO:0000256" key="4">
    <source>
        <dbReference type="ARBA" id="ARBA00023110"/>
    </source>
</evidence>
<evidence type="ECO:0000256" key="3">
    <source>
        <dbReference type="ARBA" id="ARBA00013194"/>
    </source>
</evidence>
<feature type="signal peptide" evidence="9">
    <location>
        <begin position="1"/>
        <end position="19"/>
    </location>
</feature>
<evidence type="ECO:0000313" key="11">
    <source>
        <dbReference type="EMBL" id="SMB27201.1"/>
    </source>
</evidence>
<dbReference type="PANTHER" id="PTHR47245:SF2">
    <property type="entry name" value="PEPTIDYL-PROLYL CIS-TRANS ISOMERASE HP_0175-RELATED"/>
    <property type="match status" value="1"/>
</dbReference>
<feature type="domain" description="PpiC" evidence="10">
    <location>
        <begin position="154"/>
        <end position="246"/>
    </location>
</feature>
<dbReference type="Gene3D" id="1.10.8.1040">
    <property type="match status" value="1"/>
</dbReference>
<evidence type="ECO:0000256" key="5">
    <source>
        <dbReference type="ARBA" id="ARBA00023235"/>
    </source>
</evidence>
<dbReference type="EMBL" id="LT837803">
    <property type="protein sequence ID" value="SMB27201.1"/>
    <property type="molecule type" value="Genomic_DNA"/>
</dbReference>
<comment type="catalytic activity">
    <reaction evidence="1">
        <text>[protein]-peptidylproline (omega=180) = [protein]-peptidylproline (omega=0)</text>
        <dbReference type="Rhea" id="RHEA:16237"/>
        <dbReference type="Rhea" id="RHEA-COMP:10747"/>
        <dbReference type="Rhea" id="RHEA-COMP:10748"/>
        <dbReference type="ChEBI" id="CHEBI:83833"/>
        <dbReference type="ChEBI" id="CHEBI:83834"/>
        <dbReference type="EC" id="5.2.1.8"/>
    </reaction>
</comment>
<gene>
    <name evidence="11" type="ORF">SDENCHOL_20325</name>
</gene>
<evidence type="ECO:0000256" key="2">
    <source>
        <dbReference type="ARBA" id="ARBA00007656"/>
    </source>
</evidence>
<dbReference type="Pfam" id="PF00639">
    <property type="entry name" value="Rotamase"/>
    <property type="match status" value="1"/>
</dbReference>
<keyword evidence="12" id="KW-1185">Reference proteome</keyword>
<dbReference type="InterPro" id="IPR027304">
    <property type="entry name" value="Trigger_fact/SurA_dom_sf"/>
</dbReference>
<dbReference type="PROSITE" id="PS50198">
    <property type="entry name" value="PPIC_PPIASE_2"/>
    <property type="match status" value="1"/>
</dbReference>
<evidence type="ECO:0000256" key="7">
    <source>
        <dbReference type="SAM" id="Coils"/>
    </source>
</evidence>
<dbReference type="EC" id="5.2.1.8" evidence="3"/>
<evidence type="ECO:0000259" key="10">
    <source>
        <dbReference type="PROSITE" id="PS50198"/>
    </source>
</evidence>
<dbReference type="Gene3D" id="3.10.50.40">
    <property type="match status" value="1"/>
</dbReference>
<dbReference type="Proteomes" id="UP000242886">
    <property type="component" value="Chromosome SDENCHOL"/>
</dbReference>
<feature type="compositionally biased region" description="Low complexity" evidence="8">
    <location>
        <begin position="294"/>
        <end position="307"/>
    </location>
</feature>
<feature type="region of interest" description="Disordered" evidence="8">
    <location>
        <begin position="289"/>
        <end position="322"/>
    </location>
</feature>
<evidence type="ECO:0000256" key="6">
    <source>
        <dbReference type="PROSITE-ProRule" id="PRU00278"/>
    </source>
</evidence>
<evidence type="ECO:0000313" key="12">
    <source>
        <dbReference type="Proteomes" id="UP000242886"/>
    </source>
</evidence>
<dbReference type="InterPro" id="IPR046357">
    <property type="entry name" value="PPIase_dom_sf"/>
</dbReference>
<keyword evidence="7" id="KW-0175">Coiled coil</keyword>
<feature type="region of interest" description="Disordered" evidence="8">
    <location>
        <begin position="23"/>
        <end position="42"/>
    </location>
</feature>